<protein>
    <submittedName>
        <fullName evidence="1">Uncharacterized protein</fullName>
    </submittedName>
</protein>
<dbReference type="AlphaFoldDB" id="A0AAW1Y4L2"/>
<name>A0AAW1Y4L2_RUBAR</name>
<gene>
    <name evidence="1" type="ORF">M0R45_008956</name>
</gene>
<evidence type="ECO:0000313" key="1">
    <source>
        <dbReference type="EMBL" id="KAK9943346.1"/>
    </source>
</evidence>
<organism evidence="1 2">
    <name type="scientific">Rubus argutus</name>
    <name type="common">Southern blackberry</name>
    <dbReference type="NCBI Taxonomy" id="59490"/>
    <lineage>
        <taxon>Eukaryota</taxon>
        <taxon>Viridiplantae</taxon>
        <taxon>Streptophyta</taxon>
        <taxon>Embryophyta</taxon>
        <taxon>Tracheophyta</taxon>
        <taxon>Spermatophyta</taxon>
        <taxon>Magnoliopsida</taxon>
        <taxon>eudicotyledons</taxon>
        <taxon>Gunneridae</taxon>
        <taxon>Pentapetalae</taxon>
        <taxon>rosids</taxon>
        <taxon>fabids</taxon>
        <taxon>Rosales</taxon>
        <taxon>Rosaceae</taxon>
        <taxon>Rosoideae</taxon>
        <taxon>Rosoideae incertae sedis</taxon>
        <taxon>Rubus</taxon>
    </lineage>
</organism>
<proteinExistence type="predicted"/>
<evidence type="ECO:0000313" key="2">
    <source>
        <dbReference type="Proteomes" id="UP001457282"/>
    </source>
</evidence>
<accession>A0AAW1Y4L2</accession>
<dbReference type="Proteomes" id="UP001457282">
    <property type="component" value="Unassembled WGS sequence"/>
</dbReference>
<sequence length="69" mass="7356">MDPSRDASAAQPLNLYRRTAGHSSCSLARFQFLEQPRDDVVPSQSVVVAVPNHAAAVQAATYLSASSLK</sequence>
<keyword evidence="2" id="KW-1185">Reference proteome</keyword>
<dbReference type="EMBL" id="JBEDUW010000002">
    <property type="protein sequence ID" value="KAK9943346.1"/>
    <property type="molecule type" value="Genomic_DNA"/>
</dbReference>
<comment type="caution">
    <text evidence="1">The sequence shown here is derived from an EMBL/GenBank/DDBJ whole genome shotgun (WGS) entry which is preliminary data.</text>
</comment>
<reference evidence="1 2" key="1">
    <citation type="journal article" date="2023" name="G3 (Bethesda)">
        <title>A chromosome-length genome assembly and annotation of blackberry (Rubus argutus, cv. 'Hillquist').</title>
        <authorList>
            <person name="Bruna T."/>
            <person name="Aryal R."/>
            <person name="Dudchenko O."/>
            <person name="Sargent D.J."/>
            <person name="Mead D."/>
            <person name="Buti M."/>
            <person name="Cavallini A."/>
            <person name="Hytonen T."/>
            <person name="Andres J."/>
            <person name="Pham M."/>
            <person name="Weisz D."/>
            <person name="Mascagni F."/>
            <person name="Usai G."/>
            <person name="Natali L."/>
            <person name="Bassil N."/>
            <person name="Fernandez G.E."/>
            <person name="Lomsadze A."/>
            <person name="Armour M."/>
            <person name="Olukolu B."/>
            <person name="Poorten T."/>
            <person name="Britton C."/>
            <person name="Davik J."/>
            <person name="Ashrafi H."/>
            <person name="Aiden E.L."/>
            <person name="Borodovsky M."/>
            <person name="Worthington M."/>
        </authorList>
    </citation>
    <scope>NUCLEOTIDE SEQUENCE [LARGE SCALE GENOMIC DNA]</scope>
    <source>
        <strain evidence="1">PI 553951</strain>
    </source>
</reference>